<dbReference type="RefSeq" id="WP_092777973.1">
    <property type="nucleotide sequence ID" value="NZ_FORA01000001.1"/>
</dbReference>
<dbReference type="Gene3D" id="1.10.238.160">
    <property type="match status" value="1"/>
</dbReference>
<dbReference type="EMBL" id="FORA01000001">
    <property type="protein sequence ID" value="SFI54076.1"/>
    <property type="molecule type" value="Genomic_DNA"/>
</dbReference>
<reference evidence="1 2" key="1">
    <citation type="submission" date="2016-10" db="EMBL/GenBank/DDBJ databases">
        <authorList>
            <person name="de Groot N.N."/>
        </authorList>
    </citation>
    <scope>NUCLEOTIDE SEQUENCE [LARGE SCALE GENOMIC DNA]</scope>
    <source>
        <strain evidence="1 2">DSM 19073</strain>
    </source>
</reference>
<protein>
    <submittedName>
        <fullName evidence="1">Transcriptional regulator, AlpA family</fullName>
    </submittedName>
</protein>
<sequence length="70" mass="8190">MADLFDKQTSKIPRLLSCDEVGRAVGYSRVHIYRLMDRGEFPKRVQIGRNRVGWLESEVAEWLNARIEAR</sequence>
<organism evidence="1 2">
    <name type="scientific">Jannaschia pohangensis</name>
    <dbReference type="NCBI Taxonomy" id="390807"/>
    <lineage>
        <taxon>Bacteria</taxon>
        <taxon>Pseudomonadati</taxon>
        <taxon>Pseudomonadota</taxon>
        <taxon>Alphaproteobacteria</taxon>
        <taxon>Rhodobacterales</taxon>
        <taxon>Roseobacteraceae</taxon>
        <taxon>Jannaschia</taxon>
    </lineage>
</organism>
<dbReference type="Pfam" id="PF05930">
    <property type="entry name" value="Phage_AlpA"/>
    <property type="match status" value="1"/>
</dbReference>
<dbReference type="PANTHER" id="PTHR36154">
    <property type="entry name" value="DNA-BINDING TRANSCRIPTIONAL ACTIVATOR ALPA"/>
    <property type="match status" value="1"/>
</dbReference>
<accession>A0A1I3J1Z2</accession>
<dbReference type="OrthoDB" id="9801242at2"/>
<dbReference type="InterPro" id="IPR010260">
    <property type="entry name" value="AlpA"/>
</dbReference>
<dbReference type="AlphaFoldDB" id="A0A1I3J1Z2"/>
<dbReference type="PANTHER" id="PTHR36154:SF1">
    <property type="entry name" value="DNA-BINDING TRANSCRIPTIONAL ACTIVATOR ALPA"/>
    <property type="match status" value="1"/>
</dbReference>
<dbReference type="InterPro" id="IPR052931">
    <property type="entry name" value="Prophage_regulatory_activator"/>
</dbReference>
<evidence type="ECO:0000313" key="2">
    <source>
        <dbReference type="Proteomes" id="UP000199110"/>
    </source>
</evidence>
<keyword evidence="2" id="KW-1185">Reference proteome</keyword>
<dbReference type="STRING" id="390807.SAMN04488095_1175"/>
<evidence type="ECO:0000313" key="1">
    <source>
        <dbReference type="EMBL" id="SFI54076.1"/>
    </source>
</evidence>
<name>A0A1I3J1Z2_9RHOB</name>
<proteinExistence type="predicted"/>
<gene>
    <name evidence="1" type="ORF">SAMN04488095_1175</name>
</gene>
<dbReference type="Proteomes" id="UP000199110">
    <property type="component" value="Unassembled WGS sequence"/>
</dbReference>